<organism evidence="3 4">
    <name type="scientific">Toxoplasma gondii FOU</name>
    <dbReference type="NCBI Taxonomy" id="943167"/>
    <lineage>
        <taxon>Eukaryota</taxon>
        <taxon>Sar</taxon>
        <taxon>Alveolata</taxon>
        <taxon>Apicomplexa</taxon>
        <taxon>Conoidasida</taxon>
        <taxon>Coccidia</taxon>
        <taxon>Eucoccidiorida</taxon>
        <taxon>Eimeriorina</taxon>
        <taxon>Sarcocystidae</taxon>
        <taxon>Toxoplasma</taxon>
    </lineage>
</organism>
<feature type="compositionally biased region" description="Basic and acidic residues" evidence="1">
    <location>
        <begin position="236"/>
        <end position="256"/>
    </location>
</feature>
<evidence type="ECO:0000256" key="1">
    <source>
        <dbReference type="SAM" id="MobiDB-lite"/>
    </source>
</evidence>
<sequence length="300" mass="32203">MAVCMSGVLFLSSGQAIADYLREEALQRNLQDEWKGATQMGPEFSGHTATCTLPSDSARRNGTAATITALTQSKENLSATLKCAGKSYVAISEQLKTVCLPTVSEPTVAKCKAHKQDSVITQVGLQALLDGNVVTCAYGQDSNHAPLKMEMTTEKNTLTISYGTDGSLHSKSYTIHYCDPQQGLQKYEEKDYVGIIPAFVERWWTKVDETGSSTLTMPETDFPESEQQFRLECVHDTKKSERSKPAPEAGKAEDSTITHTTSKCSVIVTVKSGSFASASGELVATLASAVALTGLLVGSL</sequence>
<protein>
    <submittedName>
        <fullName evidence="3">SAG-related sequence SRS40B</fullName>
    </submittedName>
</protein>
<feature type="domain" description="SRS" evidence="2">
    <location>
        <begin position="132"/>
        <end position="270"/>
    </location>
</feature>
<dbReference type="Proteomes" id="UP000028838">
    <property type="component" value="Unassembled WGS sequence"/>
</dbReference>
<dbReference type="Pfam" id="PF04092">
    <property type="entry name" value="SAG"/>
    <property type="match status" value="2"/>
</dbReference>
<gene>
    <name evidence="3" type="ORF">TGFOU_224780</name>
</gene>
<name>A0A086LEF8_TOXGO</name>
<evidence type="ECO:0000313" key="3">
    <source>
        <dbReference type="EMBL" id="KFG55026.1"/>
    </source>
</evidence>
<feature type="domain" description="SRS" evidence="2">
    <location>
        <begin position="48"/>
        <end position="119"/>
    </location>
</feature>
<dbReference type="InterPro" id="IPR036755">
    <property type="entry name" value="SRS_dom_sf"/>
</dbReference>
<proteinExistence type="predicted"/>
<evidence type="ECO:0000259" key="2">
    <source>
        <dbReference type="Pfam" id="PF04092"/>
    </source>
</evidence>
<feature type="region of interest" description="Disordered" evidence="1">
    <location>
        <begin position="236"/>
        <end position="257"/>
    </location>
</feature>
<accession>A0A086LEF8</accession>
<dbReference type="Gene3D" id="2.60.40.1320">
    <property type="entry name" value="SRS domain"/>
    <property type="match status" value="2"/>
</dbReference>
<dbReference type="OrthoDB" id="330519at2759"/>
<comment type="caution">
    <text evidence="3">The sequence shown here is derived from an EMBL/GenBank/DDBJ whole genome shotgun (WGS) entry which is preliminary data.</text>
</comment>
<dbReference type="EMBL" id="AEYH02000392">
    <property type="protein sequence ID" value="KFG55026.1"/>
    <property type="molecule type" value="Genomic_DNA"/>
</dbReference>
<reference evidence="3 4" key="1">
    <citation type="submission" date="2014-07" db="EMBL/GenBank/DDBJ databases">
        <authorList>
            <person name="Sibley D."/>
            <person name="Venepally P."/>
            <person name="Karamycheva S."/>
            <person name="Hadjithomas M."/>
            <person name="Khan A."/>
            <person name="Brunk B."/>
            <person name="Roos D."/>
            <person name="Caler E."/>
            <person name="Lorenzi H."/>
        </authorList>
    </citation>
    <scope>NUCLEOTIDE SEQUENCE [LARGE SCALE GENOMIC DNA]</scope>
    <source>
        <strain evidence="3 4">FOU</strain>
    </source>
</reference>
<dbReference type="SUPFAM" id="SSF74877">
    <property type="entry name" value="Major surface antigen p30, SAG1"/>
    <property type="match status" value="2"/>
</dbReference>
<evidence type="ECO:0000313" key="4">
    <source>
        <dbReference type="Proteomes" id="UP000028838"/>
    </source>
</evidence>
<dbReference type="InterPro" id="IPR007226">
    <property type="entry name" value="SRS_dom"/>
</dbReference>
<dbReference type="AlphaFoldDB" id="A0A086LEF8"/>
<dbReference type="GO" id="GO:0016020">
    <property type="term" value="C:membrane"/>
    <property type="evidence" value="ECO:0007669"/>
    <property type="project" value="InterPro"/>
</dbReference>
<dbReference type="VEuPathDB" id="ToxoDB:TGFOU_224780"/>